<name>A0A7S1AI87_NOCSC</name>
<evidence type="ECO:0000256" key="3">
    <source>
        <dbReference type="ARBA" id="ARBA00001941"/>
    </source>
</evidence>
<dbReference type="GO" id="GO:0006098">
    <property type="term" value="P:pentose-phosphate shunt"/>
    <property type="evidence" value="ECO:0007669"/>
    <property type="project" value="TreeGrafter"/>
</dbReference>
<comment type="cofactor">
    <cofactor evidence="4">
        <name>Mg(2+)</name>
        <dbReference type="ChEBI" id="CHEBI:18420"/>
    </cofactor>
</comment>
<dbReference type="SMART" id="SM00861">
    <property type="entry name" value="Transket_pyr"/>
    <property type="match status" value="1"/>
</dbReference>
<dbReference type="PROSITE" id="PS00802">
    <property type="entry name" value="TRANSKETOLASE_2"/>
    <property type="match status" value="1"/>
</dbReference>
<comment type="cofactor">
    <cofactor evidence="1">
        <name>Ca(2+)</name>
        <dbReference type="ChEBI" id="CHEBI:29108"/>
    </cofactor>
</comment>
<evidence type="ECO:0000256" key="8">
    <source>
        <dbReference type="ARBA" id="ARBA00013152"/>
    </source>
</evidence>
<dbReference type="EC" id="2.2.1.1" evidence="8"/>
<comment type="subunit">
    <text evidence="7">Homodimer.</text>
</comment>
<dbReference type="EMBL" id="HBFQ01041143">
    <property type="protein sequence ID" value="CAD8854814.1"/>
    <property type="molecule type" value="Transcribed_RNA"/>
</dbReference>
<dbReference type="InterPro" id="IPR055152">
    <property type="entry name" value="Transketolase-like_C_2"/>
</dbReference>
<dbReference type="GO" id="GO:0046872">
    <property type="term" value="F:metal ion binding"/>
    <property type="evidence" value="ECO:0007669"/>
    <property type="project" value="UniProtKB-KW"/>
</dbReference>
<keyword evidence="11" id="KW-0106">Calcium</keyword>
<accession>A0A7S1AI87</accession>
<evidence type="ECO:0000256" key="2">
    <source>
        <dbReference type="ARBA" id="ARBA00001936"/>
    </source>
</evidence>
<evidence type="ECO:0000256" key="10">
    <source>
        <dbReference type="ARBA" id="ARBA00022723"/>
    </source>
</evidence>
<dbReference type="InterPro" id="IPR029061">
    <property type="entry name" value="THDP-binding"/>
</dbReference>
<reference evidence="16" key="1">
    <citation type="submission" date="2021-01" db="EMBL/GenBank/DDBJ databases">
        <authorList>
            <person name="Corre E."/>
            <person name="Pelletier E."/>
            <person name="Niang G."/>
            <person name="Scheremetjew M."/>
            <person name="Finn R."/>
            <person name="Kale V."/>
            <person name="Holt S."/>
            <person name="Cochrane G."/>
            <person name="Meng A."/>
            <person name="Brown T."/>
            <person name="Cohen L."/>
        </authorList>
    </citation>
    <scope>NUCLEOTIDE SEQUENCE</scope>
</reference>
<organism evidence="16">
    <name type="scientific">Noctiluca scintillans</name>
    <name type="common">Sea sparkle</name>
    <name type="synonym">Red tide dinoflagellate</name>
    <dbReference type="NCBI Taxonomy" id="2966"/>
    <lineage>
        <taxon>Eukaryota</taxon>
        <taxon>Sar</taxon>
        <taxon>Alveolata</taxon>
        <taxon>Dinophyceae</taxon>
        <taxon>Noctilucales</taxon>
        <taxon>Noctilucaceae</taxon>
        <taxon>Noctiluca</taxon>
    </lineage>
</organism>
<feature type="domain" description="Transketolase-like pyrimidine-binding" evidence="15">
    <location>
        <begin position="297"/>
        <end position="468"/>
    </location>
</feature>
<dbReference type="InterPro" id="IPR005475">
    <property type="entry name" value="Transketolase-like_Pyr-bd"/>
</dbReference>
<dbReference type="PANTHER" id="PTHR43522">
    <property type="entry name" value="TRANSKETOLASE"/>
    <property type="match status" value="1"/>
</dbReference>
<dbReference type="FunFam" id="3.40.50.970:FF:000045">
    <property type="entry name" value="Transketolase"/>
    <property type="match status" value="1"/>
</dbReference>
<dbReference type="InterPro" id="IPR020826">
    <property type="entry name" value="Transketolase_BS"/>
</dbReference>
<dbReference type="Gene3D" id="3.40.50.970">
    <property type="match status" value="2"/>
</dbReference>
<evidence type="ECO:0000256" key="4">
    <source>
        <dbReference type="ARBA" id="ARBA00001946"/>
    </source>
</evidence>
<evidence type="ECO:0000256" key="6">
    <source>
        <dbReference type="ARBA" id="ARBA00007131"/>
    </source>
</evidence>
<dbReference type="CDD" id="cd07033">
    <property type="entry name" value="TPP_PYR_DXS_TK_like"/>
    <property type="match status" value="1"/>
</dbReference>
<dbReference type="GO" id="GO:0004802">
    <property type="term" value="F:transketolase activity"/>
    <property type="evidence" value="ECO:0007669"/>
    <property type="project" value="UniProtKB-EC"/>
</dbReference>
<comment type="cofactor">
    <cofactor evidence="3">
        <name>Co(2+)</name>
        <dbReference type="ChEBI" id="CHEBI:48828"/>
    </cofactor>
</comment>
<dbReference type="SUPFAM" id="SSF52518">
    <property type="entry name" value="Thiamin diphosphate-binding fold (THDP-binding)"/>
    <property type="match status" value="2"/>
</dbReference>
<dbReference type="Pfam" id="PF22613">
    <property type="entry name" value="Transketolase_C_1"/>
    <property type="match status" value="1"/>
</dbReference>
<evidence type="ECO:0000256" key="12">
    <source>
        <dbReference type="ARBA" id="ARBA00022842"/>
    </source>
</evidence>
<sequence length="639" mass="67836">MSRPLPGSVSPDGVAKRPAVDGGAQAAQLVLASALLQFAPGLAAPGPRKAWGLDRLVLDNVWGESVLRSLLRSGGSDLHVSFAATSRRDPSVSRGERPLVQSSVLSLPGNGQGLAVGVGLAIGQTHLHAIHGSLFKHRVFVLCTDAALPSAVASESSSLAGHLKLSSLVILCFRDGFTGTEDTAQRYEAYGWTVVDVALNEVQPLLSALEATQDTNQPTLIFARPPDASTGAVLSADECRNIVQAGADMAVAWEKAFSSQASSDPALHGDLVRRFSGQLPENWQDNLPMYQFGERAGGTRNYSAKVLGHLVSELPEMIGGSADLTGSNLTNQAALKDFQHSRPQNRYLRFGVREHGMQGICTGLAAYGCFLPFCSTFTNFVTYGWGAVRLAASAAAQVIYVTTHDSIELGEDGPTHQPIECLSLFRALPNLLTFRPADGTETVAAYETAILARGCPSLLALCRGGTPHLKGSSREGVARGGYIVSDFDGGLAPLVVFAGSGTEVALCCEAKELLQTVGVGARVVSIPCWELLEQQDQAYYESLFSVESSLPSNLAPVRVYAEAGSTLGFNRFAEVHVGMTTFGASGNAKDVKKHFGFEKVDVAQKVMEALQAKRLVESFKVGRFGFCKFSKIVQAAMTD</sequence>
<dbReference type="Pfam" id="PF02779">
    <property type="entry name" value="Transket_pyr"/>
    <property type="match status" value="1"/>
</dbReference>
<protein>
    <recommendedName>
        <fullName evidence="8">transketolase</fullName>
        <ecNumber evidence="8">2.2.1.1</ecNumber>
    </recommendedName>
</protein>
<comment type="similarity">
    <text evidence="6">Belongs to the transketolase family.</text>
</comment>
<dbReference type="Pfam" id="PF00456">
    <property type="entry name" value="Transketolase_N"/>
    <property type="match status" value="1"/>
</dbReference>
<dbReference type="InterPro" id="IPR033247">
    <property type="entry name" value="Transketolase_fam"/>
</dbReference>
<gene>
    <name evidence="16" type="ORF">NSCI0253_LOCUS29166</name>
</gene>
<evidence type="ECO:0000256" key="1">
    <source>
        <dbReference type="ARBA" id="ARBA00001913"/>
    </source>
</evidence>
<dbReference type="AlphaFoldDB" id="A0A7S1AI87"/>
<comment type="cofactor">
    <cofactor evidence="5">
        <name>thiamine diphosphate</name>
        <dbReference type="ChEBI" id="CHEBI:58937"/>
    </cofactor>
</comment>
<evidence type="ECO:0000256" key="11">
    <source>
        <dbReference type="ARBA" id="ARBA00022837"/>
    </source>
</evidence>
<keyword evidence="13" id="KW-0786">Thiamine pyrophosphate</keyword>
<comment type="catalytic activity">
    <reaction evidence="14">
        <text>D-sedoheptulose 7-phosphate + D-glyceraldehyde 3-phosphate = aldehydo-D-ribose 5-phosphate + D-xylulose 5-phosphate</text>
        <dbReference type="Rhea" id="RHEA:10508"/>
        <dbReference type="ChEBI" id="CHEBI:57483"/>
        <dbReference type="ChEBI" id="CHEBI:57737"/>
        <dbReference type="ChEBI" id="CHEBI:58273"/>
        <dbReference type="ChEBI" id="CHEBI:59776"/>
        <dbReference type="EC" id="2.2.1.1"/>
    </reaction>
</comment>
<dbReference type="SUPFAM" id="SSF52922">
    <property type="entry name" value="TK C-terminal domain-like"/>
    <property type="match status" value="1"/>
</dbReference>
<evidence type="ECO:0000259" key="15">
    <source>
        <dbReference type="SMART" id="SM00861"/>
    </source>
</evidence>
<comment type="cofactor">
    <cofactor evidence="2">
        <name>Mn(2+)</name>
        <dbReference type="ChEBI" id="CHEBI:29035"/>
    </cofactor>
</comment>
<keyword evidence="10" id="KW-0479">Metal-binding</keyword>
<dbReference type="GO" id="GO:0005829">
    <property type="term" value="C:cytosol"/>
    <property type="evidence" value="ECO:0007669"/>
    <property type="project" value="TreeGrafter"/>
</dbReference>
<evidence type="ECO:0000256" key="13">
    <source>
        <dbReference type="ARBA" id="ARBA00023052"/>
    </source>
</evidence>
<evidence type="ECO:0000256" key="7">
    <source>
        <dbReference type="ARBA" id="ARBA00011738"/>
    </source>
</evidence>
<proteinExistence type="inferred from homology"/>
<evidence type="ECO:0000256" key="5">
    <source>
        <dbReference type="ARBA" id="ARBA00001964"/>
    </source>
</evidence>
<dbReference type="InterPro" id="IPR005474">
    <property type="entry name" value="Transketolase_N"/>
</dbReference>
<dbReference type="InterPro" id="IPR009014">
    <property type="entry name" value="Transketo_C/PFOR_II"/>
</dbReference>
<evidence type="ECO:0000256" key="14">
    <source>
        <dbReference type="ARBA" id="ARBA00049473"/>
    </source>
</evidence>
<keyword evidence="9" id="KW-0808">Transferase</keyword>
<evidence type="ECO:0000256" key="9">
    <source>
        <dbReference type="ARBA" id="ARBA00022679"/>
    </source>
</evidence>
<dbReference type="PANTHER" id="PTHR43522:SF2">
    <property type="entry name" value="TRANSKETOLASE 1-RELATED"/>
    <property type="match status" value="1"/>
</dbReference>
<dbReference type="Gene3D" id="3.40.50.920">
    <property type="match status" value="1"/>
</dbReference>
<keyword evidence="12" id="KW-0460">Magnesium</keyword>
<evidence type="ECO:0000313" key="16">
    <source>
        <dbReference type="EMBL" id="CAD8854814.1"/>
    </source>
</evidence>